<keyword evidence="2" id="KW-1185">Reference proteome</keyword>
<dbReference type="RefSeq" id="WP_408131813.1">
    <property type="nucleotide sequence ID" value="NZ_JAQQDH010000025.1"/>
</dbReference>
<accession>A0ABW9CB04</accession>
<dbReference type="Proteomes" id="UP001629288">
    <property type="component" value="Unassembled WGS sequence"/>
</dbReference>
<feature type="non-terminal residue" evidence="1">
    <location>
        <position position="1"/>
    </location>
</feature>
<name>A0ABW9CB04_9BURK</name>
<comment type="caution">
    <text evidence="1">The sequence shown here is derived from an EMBL/GenBank/DDBJ whole genome shotgun (WGS) entry which is preliminary data.</text>
</comment>
<gene>
    <name evidence="1" type="ORF">PQR00_33665</name>
</gene>
<proteinExistence type="predicted"/>
<evidence type="ECO:0000313" key="2">
    <source>
        <dbReference type="Proteomes" id="UP001629288"/>
    </source>
</evidence>
<protein>
    <submittedName>
        <fullName evidence="1">Uncharacterized protein</fullName>
    </submittedName>
</protein>
<dbReference type="EMBL" id="JAQQDH010000025">
    <property type="protein sequence ID" value="MFM0448533.1"/>
    <property type="molecule type" value="Genomic_DNA"/>
</dbReference>
<evidence type="ECO:0000313" key="1">
    <source>
        <dbReference type="EMBL" id="MFM0448533.1"/>
    </source>
</evidence>
<reference evidence="1 2" key="1">
    <citation type="journal article" date="2024" name="Chem. Sci.">
        <title>Discovery of megapolipeptins by genome mining of a Burkholderiales bacteria collection.</title>
        <authorList>
            <person name="Paulo B.S."/>
            <person name="Recchia M.J.J."/>
            <person name="Lee S."/>
            <person name="Fergusson C.H."/>
            <person name="Romanowski S.B."/>
            <person name="Hernandez A."/>
            <person name="Krull N."/>
            <person name="Liu D.Y."/>
            <person name="Cavanagh H."/>
            <person name="Bos A."/>
            <person name="Gray C.A."/>
            <person name="Murphy B.T."/>
            <person name="Linington R.G."/>
            <person name="Eustaquio A.S."/>
        </authorList>
    </citation>
    <scope>NUCLEOTIDE SEQUENCE [LARGE SCALE GENOMIC DNA]</scope>
    <source>
        <strain evidence="1 2">RL17-379-BIB-C</strain>
    </source>
</reference>
<sequence length="67" mass="7490">TITRYNCSEIITVISASSRRALIKCCVERGGCLDALAGWHFHIRGNMVDMRVAYQAVTGHKRPVDQI</sequence>
<organism evidence="1 2">
    <name type="scientific">Paraburkholderia strydomiana</name>
    <dbReference type="NCBI Taxonomy" id="1245417"/>
    <lineage>
        <taxon>Bacteria</taxon>
        <taxon>Pseudomonadati</taxon>
        <taxon>Pseudomonadota</taxon>
        <taxon>Betaproteobacteria</taxon>
        <taxon>Burkholderiales</taxon>
        <taxon>Burkholderiaceae</taxon>
        <taxon>Paraburkholderia</taxon>
    </lineage>
</organism>